<dbReference type="CDD" id="cd01427">
    <property type="entry name" value="HAD_like"/>
    <property type="match status" value="1"/>
</dbReference>
<keyword evidence="1" id="KW-0378">Hydrolase</keyword>
<evidence type="ECO:0000313" key="2">
    <source>
        <dbReference type="Proteomes" id="UP000198611"/>
    </source>
</evidence>
<dbReference type="Pfam" id="PF00702">
    <property type="entry name" value="Hydrolase"/>
    <property type="match status" value="1"/>
</dbReference>
<dbReference type="Gene3D" id="3.40.50.1000">
    <property type="entry name" value="HAD superfamily/HAD-like"/>
    <property type="match status" value="1"/>
</dbReference>
<dbReference type="GO" id="GO:0016787">
    <property type="term" value="F:hydrolase activity"/>
    <property type="evidence" value="ECO:0007669"/>
    <property type="project" value="UniProtKB-KW"/>
</dbReference>
<keyword evidence="2" id="KW-1185">Reference proteome</keyword>
<accession>A0A1I1TDN6</accession>
<dbReference type="SFLD" id="SFLDG01129">
    <property type="entry name" value="C1.5:_HAD__Beta-PGM__Phosphata"/>
    <property type="match status" value="1"/>
</dbReference>
<dbReference type="AlphaFoldDB" id="A0A1I1TDN6"/>
<dbReference type="SUPFAM" id="SSF56784">
    <property type="entry name" value="HAD-like"/>
    <property type="match status" value="1"/>
</dbReference>
<sequence>MNRASLDGEPVETVLLDMDGTLLDLHFDNYFWGEVLPATWGAQRGLDAAAARAELAPRFRAVEGTLDWYCLDYWARELGLDVLALKAGAAERIAWLPGVEAALARLGELGLRRVVVTNSHGAGLALKEEVTGLLSRVEAVHTSHEFGAAKEEAAFWAALAQREPLDPATTLLVDDNPDVLAAARAWGIRHCHQIRRPDTTAEERPAVGPGAPDLATIVDGLHPLEEAQRGSA</sequence>
<proteinExistence type="predicted"/>
<dbReference type="NCBIfam" id="TIGR01509">
    <property type="entry name" value="HAD-SF-IA-v3"/>
    <property type="match status" value="1"/>
</dbReference>
<dbReference type="RefSeq" id="WP_240308083.1">
    <property type="nucleotide sequence ID" value="NZ_FOMJ01000006.1"/>
</dbReference>
<dbReference type="InterPro" id="IPR036412">
    <property type="entry name" value="HAD-like_sf"/>
</dbReference>
<dbReference type="PANTHER" id="PTHR43611">
    <property type="entry name" value="ALPHA-D-GLUCOSE 1-PHOSPHATE PHOSPHATASE"/>
    <property type="match status" value="1"/>
</dbReference>
<organism evidence="1 2">
    <name type="scientific">Thiohalospira halophila DSM 15071</name>
    <dbReference type="NCBI Taxonomy" id="1123397"/>
    <lineage>
        <taxon>Bacteria</taxon>
        <taxon>Pseudomonadati</taxon>
        <taxon>Pseudomonadota</taxon>
        <taxon>Gammaproteobacteria</taxon>
        <taxon>Thiohalospirales</taxon>
        <taxon>Thiohalospiraceae</taxon>
        <taxon>Thiohalospira</taxon>
    </lineage>
</organism>
<dbReference type="Proteomes" id="UP000198611">
    <property type="component" value="Unassembled WGS sequence"/>
</dbReference>
<dbReference type="InterPro" id="IPR006439">
    <property type="entry name" value="HAD-SF_hydro_IA"/>
</dbReference>
<dbReference type="PANTHER" id="PTHR43611:SF3">
    <property type="entry name" value="FLAVIN MONONUCLEOTIDE HYDROLASE 1, CHLOROPLATIC"/>
    <property type="match status" value="1"/>
</dbReference>
<dbReference type="InterPro" id="IPR023214">
    <property type="entry name" value="HAD_sf"/>
</dbReference>
<protein>
    <submittedName>
        <fullName evidence="1">Putative hydrolase of the HAD superfamily</fullName>
    </submittedName>
</protein>
<gene>
    <name evidence="1" type="ORF">SAMN05660831_01866</name>
</gene>
<reference evidence="1 2" key="1">
    <citation type="submission" date="2016-10" db="EMBL/GenBank/DDBJ databases">
        <authorList>
            <person name="de Groot N.N."/>
        </authorList>
    </citation>
    <scope>NUCLEOTIDE SEQUENCE [LARGE SCALE GENOMIC DNA]</scope>
    <source>
        <strain evidence="1 2">HL3</strain>
    </source>
</reference>
<evidence type="ECO:0000313" key="1">
    <source>
        <dbReference type="EMBL" id="SFD56714.1"/>
    </source>
</evidence>
<dbReference type="STRING" id="1123397.SAMN05660831_01866"/>
<name>A0A1I1TDN6_9GAMM</name>
<dbReference type="EMBL" id="FOMJ01000006">
    <property type="protein sequence ID" value="SFD56714.1"/>
    <property type="molecule type" value="Genomic_DNA"/>
</dbReference>
<dbReference type="SFLD" id="SFLDS00003">
    <property type="entry name" value="Haloacid_Dehalogenase"/>
    <property type="match status" value="1"/>
</dbReference>